<dbReference type="PhylomeDB" id="B4J3T2"/>
<dbReference type="GO" id="GO:0016460">
    <property type="term" value="C:myosin II complex"/>
    <property type="evidence" value="ECO:0007669"/>
    <property type="project" value="TreeGrafter"/>
</dbReference>
<dbReference type="FunCoup" id="B4J3T2">
    <property type="interactions" value="66"/>
</dbReference>
<dbReference type="OMA" id="EMVREYD"/>
<dbReference type="InterPro" id="IPR050230">
    <property type="entry name" value="CALM/Myosin/TropC-like"/>
</dbReference>
<dbReference type="SMR" id="B4J3T2"/>
<evidence type="ECO:0000256" key="2">
    <source>
        <dbReference type="ARBA" id="ARBA00022837"/>
    </source>
</evidence>
<dbReference type="InterPro" id="IPR002048">
    <property type="entry name" value="EF_hand_dom"/>
</dbReference>
<sequence>MDISESELRVLRDAFDLLDRDKEGTVQARDLGAFLRKINKTHNESELQALINQVDTDGNGIIDFQEFAGMILYILNNNQVEDDIREAFRVYDRDNTGYIGVDQLRDVLIAFNMKPSNEELEELIREADDDEDGFLNYEEFSRMMSPTRK</sequence>
<gene>
    <name evidence="4" type="primary">Dgri\GH16787</name>
    <name evidence="4" type="ORF">Dgri_GH16787</name>
</gene>
<dbReference type="HOGENOM" id="CLU_061288_2_0_1"/>
<evidence type="ECO:0000313" key="5">
    <source>
        <dbReference type="Proteomes" id="UP000001070"/>
    </source>
</evidence>
<organism evidence="5">
    <name type="scientific">Drosophila grimshawi</name>
    <name type="common">Hawaiian fruit fly</name>
    <name type="synonym">Idiomyia grimshawi</name>
    <dbReference type="NCBI Taxonomy" id="7222"/>
    <lineage>
        <taxon>Eukaryota</taxon>
        <taxon>Metazoa</taxon>
        <taxon>Ecdysozoa</taxon>
        <taxon>Arthropoda</taxon>
        <taxon>Hexapoda</taxon>
        <taxon>Insecta</taxon>
        <taxon>Pterygota</taxon>
        <taxon>Neoptera</taxon>
        <taxon>Endopterygota</taxon>
        <taxon>Diptera</taxon>
        <taxon>Brachycera</taxon>
        <taxon>Muscomorpha</taxon>
        <taxon>Ephydroidea</taxon>
        <taxon>Drosophilidae</taxon>
        <taxon>Drosophila</taxon>
        <taxon>Hawaiian Drosophila</taxon>
    </lineage>
</organism>
<name>B4J3T2_DROGR</name>
<dbReference type="CDD" id="cd00051">
    <property type="entry name" value="EFh"/>
    <property type="match status" value="1"/>
</dbReference>
<dbReference type="InParanoid" id="B4J3T2"/>
<keyword evidence="2" id="KW-0106">Calcium</keyword>
<protein>
    <submittedName>
        <fullName evidence="4">GH16787</fullName>
    </submittedName>
</protein>
<dbReference type="EMBL" id="CH916366">
    <property type="protein sequence ID" value="EDV97313.1"/>
    <property type="molecule type" value="Genomic_DNA"/>
</dbReference>
<dbReference type="OrthoDB" id="26525at2759"/>
<evidence type="ECO:0000259" key="3">
    <source>
        <dbReference type="PROSITE" id="PS50222"/>
    </source>
</evidence>
<feature type="domain" description="EF-hand" evidence="3">
    <location>
        <begin position="6"/>
        <end position="41"/>
    </location>
</feature>
<dbReference type="STRING" id="7222.B4J3T2"/>
<evidence type="ECO:0000313" key="4">
    <source>
        <dbReference type="EMBL" id="EDV97313.1"/>
    </source>
</evidence>
<reference evidence="4 5" key="1">
    <citation type="journal article" date="2007" name="Nature">
        <title>Evolution of genes and genomes on the Drosophila phylogeny.</title>
        <authorList>
            <consortium name="Drosophila 12 Genomes Consortium"/>
            <person name="Clark A.G."/>
            <person name="Eisen M.B."/>
            <person name="Smith D.R."/>
            <person name="Bergman C.M."/>
            <person name="Oliver B."/>
            <person name="Markow T.A."/>
            <person name="Kaufman T.C."/>
            <person name="Kellis M."/>
            <person name="Gelbart W."/>
            <person name="Iyer V.N."/>
            <person name="Pollard D.A."/>
            <person name="Sackton T.B."/>
            <person name="Larracuente A.M."/>
            <person name="Singh N.D."/>
            <person name="Abad J.P."/>
            <person name="Abt D.N."/>
            <person name="Adryan B."/>
            <person name="Aguade M."/>
            <person name="Akashi H."/>
            <person name="Anderson W.W."/>
            <person name="Aquadro C.F."/>
            <person name="Ardell D.H."/>
            <person name="Arguello R."/>
            <person name="Artieri C.G."/>
            <person name="Barbash D.A."/>
            <person name="Barker D."/>
            <person name="Barsanti P."/>
            <person name="Batterham P."/>
            <person name="Batzoglou S."/>
            <person name="Begun D."/>
            <person name="Bhutkar A."/>
            <person name="Blanco E."/>
            <person name="Bosak S.A."/>
            <person name="Bradley R.K."/>
            <person name="Brand A.D."/>
            <person name="Brent M.R."/>
            <person name="Brooks A.N."/>
            <person name="Brown R.H."/>
            <person name="Butlin R.K."/>
            <person name="Caggese C."/>
            <person name="Calvi B.R."/>
            <person name="Bernardo de Carvalho A."/>
            <person name="Caspi A."/>
            <person name="Castrezana S."/>
            <person name="Celniker S.E."/>
            <person name="Chang J.L."/>
            <person name="Chapple C."/>
            <person name="Chatterji S."/>
            <person name="Chinwalla A."/>
            <person name="Civetta A."/>
            <person name="Clifton S.W."/>
            <person name="Comeron J.M."/>
            <person name="Costello J.C."/>
            <person name="Coyne J.A."/>
            <person name="Daub J."/>
            <person name="David R.G."/>
            <person name="Delcher A.L."/>
            <person name="Delehaunty K."/>
            <person name="Do C.B."/>
            <person name="Ebling H."/>
            <person name="Edwards K."/>
            <person name="Eickbush T."/>
            <person name="Evans J.D."/>
            <person name="Filipski A."/>
            <person name="Findeiss S."/>
            <person name="Freyhult E."/>
            <person name="Fulton L."/>
            <person name="Fulton R."/>
            <person name="Garcia A.C."/>
            <person name="Gardiner A."/>
            <person name="Garfield D.A."/>
            <person name="Garvin B.E."/>
            <person name="Gibson G."/>
            <person name="Gilbert D."/>
            <person name="Gnerre S."/>
            <person name="Godfrey J."/>
            <person name="Good R."/>
            <person name="Gotea V."/>
            <person name="Gravely B."/>
            <person name="Greenberg A.J."/>
            <person name="Griffiths-Jones S."/>
            <person name="Gross S."/>
            <person name="Guigo R."/>
            <person name="Gustafson E.A."/>
            <person name="Haerty W."/>
            <person name="Hahn M.W."/>
            <person name="Halligan D.L."/>
            <person name="Halpern A.L."/>
            <person name="Halter G.M."/>
            <person name="Han M.V."/>
            <person name="Heger A."/>
            <person name="Hillier L."/>
            <person name="Hinrichs A.S."/>
            <person name="Holmes I."/>
            <person name="Hoskins R.A."/>
            <person name="Hubisz M.J."/>
            <person name="Hultmark D."/>
            <person name="Huntley M.A."/>
            <person name="Jaffe D.B."/>
            <person name="Jagadeeshan S."/>
            <person name="Jeck W.R."/>
            <person name="Johnson J."/>
            <person name="Jones C.D."/>
            <person name="Jordan W.C."/>
            <person name="Karpen G.H."/>
            <person name="Kataoka E."/>
            <person name="Keightley P.D."/>
            <person name="Kheradpour P."/>
            <person name="Kirkness E.F."/>
            <person name="Koerich L.B."/>
            <person name="Kristiansen K."/>
            <person name="Kudrna D."/>
            <person name="Kulathinal R.J."/>
            <person name="Kumar S."/>
            <person name="Kwok R."/>
            <person name="Lander E."/>
            <person name="Langley C.H."/>
            <person name="Lapoint R."/>
            <person name="Lazzaro B.P."/>
            <person name="Lee S.J."/>
            <person name="Levesque L."/>
            <person name="Li R."/>
            <person name="Lin C.F."/>
            <person name="Lin M.F."/>
            <person name="Lindblad-Toh K."/>
            <person name="Llopart A."/>
            <person name="Long M."/>
            <person name="Low L."/>
            <person name="Lozovsky E."/>
            <person name="Lu J."/>
            <person name="Luo M."/>
            <person name="Machado C.A."/>
            <person name="Makalowski W."/>
            <person name="Marzo M."/>
            <person name="Matsuda M."/>
            <person name="Matzkin L."/>
            <person name="McAllister B."/>
            <person name="McBride C.S."/>
            <person name="McKernan B."/>
            <person name="McKernan K."/>
            <person name="Mendez-Lago M."/>
            <person name="Minx P."/>
            <person name="Mollenhauer M.U."/>
            <person name="Montooth K."/>
            <person name="Mount S.M."/>
            <person name="Mu X."/>
            <person name="Myers E."/>
            <person name="Negre B."/>
            <person name="Newfeld S."/>
            <person name="Nielsen R."/>
            <person name="Noor M.A."/>
            <person name="O'Grady P."/>
            <person name="Pachter L."/>
            <person name="Papaceit M."/>
            <person name="Parisi M.J."/>
            <person name="Parisi M."/>
            <person name="Parts L."/>
            <person name="Pedersen J.S."/>
            <person name="Pesole G."/>
            <person name="Phillippy A.M."/>
            <person name="Ponting C.P."/>
            <person name="Pop M."/>
            <person name="Porcelli D."/>
            <person name="Powell J.R."/>
            <person name="Prohaska S."/>
            <person name="Pruitt K."/>
            <person name="Puig M."/>
            <person name="Quesneville H."/>
            <person name="Ram K.R."/>
            <person name="Rand D."/>
            <person name="Rasmussen M.D."/>
            <person name="Reed L.K."/>
            <person name="Reenan R."/>
            <person name="Reily A."/>
            <person name="Remington K.A."/>
            <person name="Rieger T.T."/>
            <person name="Ritchie M.G."/>
            <person name="Robin C."/>
            <person name="Rogers Y.H."/>
            <person name="Rohde C."/>
            <person name="Rozas J."/>
            <person name="Rubenfield M.J."/>
            <person name="Ruiz A."/>
            <person name="Russo S."/>
            <person name="Salzberg S.L."/>
            <person name="Sanchez-Gracia A."/>
            <person name="Saranga D.J."/>
            <person name="Sato H."/>
            <person name="Schaeffer S.W."/>
            <person name="Schatz M.C."/>
            <person name="Schlenke T."/>
            <person name="Schwartz R."/>
            <person name="Segarra C."/>
            <person name="Singh R.S."/>
            <person name="Sirot L."/>
            <person name="Sirota M."/>
            <person name="Sisneros N.B."/>
            <person name="Smith C.D."/>
            <person name="Smith T.F."/>
            <person name="Spieth J."/>
            <person name="Stage D.E."/>
            <person name="Stark A."/>
            <person name="Stephan W."/>
            <person name="Strausberg R.L."/>
            <person name="Strempel S."/>
            <person name="Sturgill D."/>
            <person name="Sutton G."/>
            <person name="Sutton G.G."/>
            <person name="Tao W."/>
            <person name="Teichmann S."/>
            <person name="Tobari Y.N."/>
            <person name="Tomimura Y."/>
            <person name="Tsolas J.M."/>
            <person name="Valente V.L."/>
            <person name="Venter E."/>
            <person name="Venter J.C."/>
            <person name="Vicario S."/>
            <person name="Vieira F.G."/>
            <person name="Vilella A.J."/>
            <person name="Villasante A."/>
            <person name="Walenz B."/>
            <person name="Wang J."/>
            <person name="Wasserman M."/>
            <person name="Watts T."/>
            <person name="Wilson D."/>
            <person name="Wilson R.K."/>
            <person name="Wing R.A."/>
            <person name="Wolfner M.F."/>
            <person name="Wong A."/>
            <person name="Wong G.K."/>
            <person name="Wu C.I."/>
            <person name="Wu G."/>
            <person name="Yamamoto D."/>
            <person name="Yang H.P."/>
            <person name="Yang S.P."/>
            <person name="Yorke J.A."/>
            <person name="Yoshida K."/>
            <person name="Zdobnov E."/>
            <person name="Zhang P."/>
            <person name="Zhang Y."/>
            <person name="Zimin A.V."/>
            <person name="Baldwin J."/>
            <person name="Abdouelleil A."/>
            <person name="Abdulkadir J."/>
            <person name="Abebe A."/>
            <person name="Abera B."/>
            <person name="Abreu J."/>
            <person name="Acer S.C."/>
            <person name="Aftuck L."/>
            <person name="Alexander A."/>
            <person name="An P."/>
            <person name="Anderson E."/>
            <person name="Anderson S."/>
            <person name="Arachi H."/>
            <person name="Azer M."/>
            <person name="Bachantsang P."/>
            <person name="Barry A."/>
            <person name="Bayul T."/>
            <person name="Berlin A."/>
            <person name="Bessette D."/>
            <person name="Bloom T."/>
            <person name="Blye J."/>
            <person name="Boguslavskiy L."/>
            <person name="Bonnet C."/>
            <person name="Boukhgalter B."/>
            <person name="Bourzgui I."/>
            <person name="Brown A."/>
            <person name="Cahill P."/>
            <person name="Channer S."/>
            <person name="Cheshatsang Y."/>
            <person name="Chuda L."/>
            <person name="Citroen M."/>
            <person name="Collymore A."/>
            <person name="Cooke P."/>
            <person name="Costello M."/>
            <person name="D'Aco K."/>
            <person name="Daza R."/>
            <person name="De Haan G."/>
            <person name="DeGray S."/>
            <person name="DeMaso C."/>
            <person name="Dhargay N."/>
            <person name="Dooley K."/>
            <person name="Dooley E."/>
            <person name="Doricent M."/>
            <person name="Dorje P."/>
            <person name="Dorjee K."/>
            <person name="Dupes A."/>
            <person name="Elong R."/>
            <person name="Falk J."/>
            <person name="Farina A."/>
            <person name="Faro S."/>
            <person name="Ferguson D."/>
            <person name="Fisher S."/>
            <person name="Foley C.D."/>
            <person name="Franke A."/>
            <person name="Friedrich D."/>
            <person name="Gadbois L."/>
            <person name="Gearin G."/>
            <person name="Gearin C.R."/>
            <person name="Giannoukos G."/>
            <person name="Goode T."/>
            <person name="Graham J."/>
            <person name="Grandbois E."/>
            <person name="Grewal S."/>
            <person name="Gyaltsen K."/>
            <person name="Hafez N."/>
            <person name="Hagos B."/>
            <person name="Hall J."/>
            <person name="Henson C."/>
            <person name="Hollinger A."/>
            <person name="Honan T."/>
            <person name="Huard M.D."/>
            <person name="Hughes L."/>
            <person name="Hurhula B."/>
            <person name="Husby M.E."/>
            <person name="Kamat A."/>
            <person name="Kanga B."/>
            <person name="Kashin S."/>
            <person name="Khazanovich D."/>
            <person name="Kisner P."/>
            <person name="Lance K."/>
            <person name="Lara M."/>
            <person name="Lee W."/>
            <person name="Lennon N."/>
            <person name="Letendre F."/>
            <person name="LeVine R."/>
            <person name="Lipovsky A."/>
            <person name="Liu X."/>
            <person name="Liu J."/>
            <person name="Liu S."/>
            <person name="Lokyitsang T."/>
            <person name="Lokyitsang Y."/>
            <person name="Lubonja R."/>
            <person name="Lui A."/>
            <person name="MacDonald P."/>
            <person name="Magnisalis V."/>
            <person name="Maru K."/>
            <person name="Matthews C."/>
            <person name="McCusker W."/>
            <person name="McDonough S."/>
            <person name="Mehta T."/>
            <person name="Meldrim J."/>
            <person name="Meneus L."/>
            <person name="Mihai O."/>
            <person name="Mihalev A."/>
            <person name="Mihova T."/>
            <person name="Mittelman R."/>
            <person name="Mlenga V."/>
            <person name="Montmayeur A."/>
            <person name="Mulrain L."/>
            <person name="Navidi A."/>
            <person name="Naylor J."/>
            <person name="Negash T."/>
            <person name="Nguyen T."/>
            <person name="Nguyen N."/>
            <person name="Nicol R."/>
            <person name="Norbu C."/>
            <person name="Norbu N."/>
            <person name="Novod N."/>
            <person name="O'Neill B."/>
            <person name="Osman S."/>
            <person name="Markiewicz E."/>
            <person name="Oyono O.L."/>
            <person name="Patti C."/>
            <person name="Phunkhang P."/>
            <person name="Pierre F."/>
            <person name="Priest M."/>
            <person name="Raghuraman S."/>
            <person name="Rege F."/>
            <person name="Reyes R."/>
            <person name="Rise C."/>
            <person name="Rogov P."/>
            <person name="Ross K."/>
            <person name="Ryan E."/>
            <person name="Settipalli S."/>
            <person name="Shea T."/>
            <person name="Sherpa N."/>
            <person name="Shi L."/>
            <person name="Shih D."/>
            <person name="Sparrow T."/>
            <person name="Spaulding J."/>
            <person name="Stalker J."/>
            <person name="Stange-Thomann N."/>
            <person name="Stavropoulos S."/>
            <person name="Stone C."/>
            <person name="Strader C."/>
            <person name="Tesfaye S."/>
            <person name="Thomson T."/>
            <person name="Thoulutsang Y."/>
            <person name="Thoulutsang D."/>
            <person name="Topham K."/>
            <person name="Topping I."/>
            <person name="Tsamla T."/>
            <person name="Vassiliev H."/>
            <person name="Vo A."/>
            <person name="Wangchuk T."/>
            <person name="Wangdi T."/>
            <person name="Weiand M."/>
            <person name="Wilkinson J."/>
            <person name="Wilson A."/>
            <person name="Yadav S."/>
            <person name="Young G."/>
            <person name="Yu Q."/>
            <person name="Zembek L."/>
            <person name="Zhong D."/>
            <person name="Zimmer A."/>
            <person name="Zwirko Z."/>
            <person name="Jaffe D.B."/>
            <person name="Alvarez P."/>
            <person name="Brockman W."/>
            <person name="Butler J."/>
            <person name="Chin C."/>
            <person name="Gnerre S."/>
            <person name="Grabherr M."/>
            <person name="Kleber M."/>
            <person name="Mauceli E."/>
            <person name="MacCallum I."/>
        </authorList>
    </citation>
    <scope>NUCLEOTIDE SEQUENCE [LARGE SCALE GENOMIC DNA]</scope>
    <source>
        <strain evidence="5">Tucson 15287-2541.00</strain>
    </source>
</reference>
<dbReference type="PANTHER" id="PTHR23048:SF0">
    <property type="entry name" value="CALMODULIN LIKE 3"/>
    <property type="match status" value="1"/>
</dbReference>
<dbReference type="SUPFAM" id="SSF47473">
    <property type="entry name" value="EF-hand"/>
    <property type="match status" value="1"/>
</dbReference>
<dbReference type="PROSITE" id="PS00018">
    <property type="entry name" value="EF_HAND_1"/>
    <property type="match status" value="3"/>
</dbReference>
<dbReference type="GO" id="GO:0005509">
    <property type="term" value="F:calcium ion binding"/>
    <property type="evidence" value="ECO:0007669"/>
    <property type="project" value="InterPro"/>
</dbReference>
<dbReference type="InterPro" id="IPR018247">
    <property type="entry name" value="EF_Hand_1_Ca_BS"/>
</dbReference>
<feature type="domain" description="EF-hand" evidence="3">
    <location>
        <begin position="115"/>
        <end position="149"/>
    </location>
</feature>
<accession>B4J3T2</accession>
<keyword evidence="1" id="KW-0677">Repeat</keyword>
<evidence type="ECO:0000256" key="1">
    <source>
        <dbReference type="ARBA" id="ARBA00022737"/>
    </source>
</evidence>
<feature type="domain" description="EF-hand" evidence="3">
    <location>
        <begin position="79"/>
        <end position="114"/>
    </location>
</feature>
<dbReference type="InterPro" id="IPR011992">
    <property type="entry name" value="EF-hand-dom_pair"/>
</dbReference>
<dbReference type="eggNOG" id="KOG0027">
    <property type="taxonomic scope" value="Eukaryota"/>
</dbReference>
<dbReference type="PROSITE" id="PS50222">
    <property type="entry name" value="EF_HAND_2"/>
    <property type="match status" value="4"/>
</dbReference>
<keyword evidence="5" id="KW-1185">Reference proteome</keyword>
<proteinExistence type="predicted"/>
<feature type="domain" description="EF-hand" evidence="3">
    <location>
        <begin position="42"/>
        <end position="77"/>
    </location>
</feature>
<dbReference type="SMART" id="SM00054">
    <property type="entry name" value="EFh"/>
    <property type="match status" value="4"/>
</dbReference>
<dbReference type="AlphaFoldDB" id="B4J3T2"/>
<dbReference type="Pfam" id="PF13499">
    <property type="entry name" value="EF-hand_7"/>
    <property type="match status" value="2"/>
</dbReference>
<dbReference type="Gene3D" id="1.10.238.10">
    <property type="entry name" value="EF-hand"/>
    <property type="match status" value="2"/>
</dbReference>
<dbReference type="Proteomes" id="UP000001070">
    <property type="component" value="Unassembled WGS sequence"/>
</dbReference>
<dbReference type="PANTHER" id="PTHR23048">
    <property type="entry name" value="MYOSIN LIGHT CHAIN 1, 3"/>
    <property type="match status" value="1"/>
</dbReference>
<dbReference type="FunFam" id="1.10.238.10:FF:000001">
    <property type="entry name" value="Calmodulin 1"/>
    <property type="match status" value="1"/>
</dbReference>